<name>A0A1H0NP13_9PSED</name>
<evidence type="ECO:0000313" key="1">
    <source>
        <dbReference type="EMBL" id="SDO94502.1"/>
    </source>
</evidence>
<sequence>MTEGGCFQASAIGGWGWFWVHIRCCGNGGLGFRPDGGSLWKSPKVTKGLLPLTFGASPRLGMPSFRSCSVGPPPSAIHGRGRLPRHPCRGAHCAEPPLGLSRGRAPPKPKRGGLPADLALQRLRVVIVLQSVGAVTRGGLPANLALADVLNTCGSELARDGGITGNITAD</sequence>
<dbReference type="Proteomes" id="UP000198827">
    <property type="component" value="Chromosome I"/>
</dbReference>
<dbReference type="AlphaFoldDB" id="A0A1H0NP13"/>
<dbReference type="EMBL" id="LT629705">
    <property type="protein sequence ID" value="SDO94502.1"/>
    <property type="molecule type" value="Genomic_DNA"/>
</dbReference>
<evidence type="ECO:0000313" key="2">
    <source>
        <dbReference type="Proteomes" id="UP000198827"/>
    </source>
</evidence>
<proteinExistence type="predicted"/>
<organism evidence="1 2">
    <name type="scientific">Pseudomonas arsenicoxydans</name>
    <dbReference type="NCBI Taxonomy" id="702115"/>
    <lineage>
        <taxon>Bacteria</taxon>
        <taxon>Pseudomonadati</taxon>
        <taxon>Pseudomonadota</taxon>
        <taxon>Gammaproteobacteria</taxon>
        <taxon>Pseudomonadales</taxon>
        <taxon>Pseudomonadaceae</taxon>
        <taxon>Pseudomonas</taxon>
    </lineage>
</organism>
<protein>
    <submittedName>
        <fullName evidence="1">Uncharacterized protein</fullName>
    </submittedName>
</protein>
<reference evidence="1 2" key="1">
    <citation type="submission" date="2016-10" db="EMBL/GenBank/DDBJ databases">
        <authorList>
            <person name="de Groot N.N."/>
        </authorList>
    </citation>
    <scope>NUCLEOTIDE SEQUENCE [LARGE SCALE GENOMIC DNA]</scope>
    <source>
        <strain evidence="1 2">CECT 7543</strain>
    </source>
</reference>
<accession>A0A1H0NP13</accession>
<gene>
    <name evidence="1" type="ORF">SAMN04489798_4265</name>
</gene>